<proteinExistence type="predicted"/>
<gene>
    <name evidence="1" type="ORF">DQ08_02305</name>
</gene>
<organism evidence="1 2">
    <name type="scientific">Streptococcus iniae</name>
    <name type="common">Streptococcus shiloi</name>
    <dbReference type="NCBI Taxonomy" id="1346"/>
    <lineage>
        <taxon>Bacteria</taxon>
        <taxon>Bacillati</taxon>
        <taxon>Bacillota</taxon>
        <taxon>Bacilli</taxon>
        <taxon>Lactobacillales</taxon>
        <taxon>Streptococcaceae</taxon>
        <taxon>Streptococcus</taxon>
    </lineage>
</organism>
<reference evidence="1 2" key="1">
    <citation type="journal article" date="2014" name="Genome Announc.">
        <title>Complete Genome Sequence of a Virulent Strain, Streptococcus iniae ISET0901, Isolated from Diseased Tilapia.</title>
        <authorList>
            <person name="Pridgeon J.W."/>
            <person name="Zhang D."/>
            <person name="Zhang L."/>
        </authorList>
    </citation>
    <scope>NUCLEOTIDE SEQUENCE [LARGE SCALE GENOMIC DNA]</scope>
    <source>
        <strain evidence="1 2">ISET0901</strain>
    </source>
</reference>
<keyword evidence="2" id="KW-1185">Reference proteome</keyword>
<evidence type="ECO:0000313" key="2">
    <source>
        <dbReference type="Proteomes" id="UP000025245"/>
    </source>
</evidence>
<dbReference type="EMBL" id="CP007586">
    <property type="protein sequence ID" value="AHY15314.1"/>
    <property type="molecule type" value="Genomic_DNA"/>
</dbReference>
<sequence length="99" mass="10369">MPRFGNINTGRLVKEGYTNAVHRNNSIGGNKRINTSIKHANTGNDITGSYSMGAGDRIELAYNGGSGAYVNNATTLSIATPATTVVKVQAQGSWSPDAQ</sequence>
<name>A0ABM5QG36_STRIN</name>
<accession>A0ABM5QG36</accession>
<dbReference type="Proteomes" id="UP000025245">
    <property type="component" value="Chromosome"/>
</dbReference>
<protein>
    <submittedName>
        <fullName evidence="1">Uncharacterized protein</fullName>
    </submittedName>
</protein>
<evidence type="ECO:0000313" key="1">
    <source>
        <dbReference type="EMBL" id="AHY15314.1"/>
    </source>
</evidence>